<accession>A0A6C1KW99</accession>
<sequence>MSTPIPEAGPCTAWEELLNGYLDGELDAAHVMDVERHIAGCPACAGALDRMARVRQLVTLDDVRWRAPPALRDSVIAALARERSASAVPPLDRPAGVTGLLGRLRTLRPALQRWSIVPSLAVLAAALLLVVLPPRGGPSLEQDLVAGHVRSLLAEHLTDVASSNQHTVKPWFGGRIDFSPPVVDLAARGFPLAGGRLDYIGGRVVAALVYRRNGHVINVFVWPAGSDARVASTFKARAHEGYTLLNWSEAGLTYWAISDLNTVELKEFQEDFLEALPK</sequence>
<gene>
    <name evidence="2" type="ORF">FBQ73_06325</name>
</gene>
<dbReference type="EMBL" id="VAUP01000015">
    <property type="protein sequence ID" value="TLX43723.1"/>
    <property type="molecule type" value="Genomic_DNA"/>
</dbReference>
<name>A0A6C1KW99_XANAU</name>
<dbReference type="AlphaFoldDB" id="A0A6C1KW99"/>
<dbReference type="Pfam" id="PF13490">
    <property type="entry name" value="zf-HC2"/>
    <property type="match status" value="1"/>
</dbReference>
<evidence type="ECO:0000313" key="2">
    <source>
        <dbReference type="EMBL" id="TLX43723.1"/>
    </source>
</evidence>
<evidence type="ECO:0000313" key="3">
    <source>
        <dbReference type="Proteomes" id="UP000305131"/>
    </source>
</evidence>
<protein>
    <submittedName>
        <fullName evidence="2">Anti-sigma factor</fullName>
    </submittedName>
</protein>
<dbReference type="RefSeq" id="WP_138398632.1">
    <property type="nucleotide sequence ID" value="NZ_JBAFVI010000001.1"/>
</dbReference>
<dbReference type="InterPro" id="IPR041916">
    <property type="entry name" value="Anti_sigma_zinc_sf"/>
</dbReference>
<feature type="domain" description="Putative zinc-finger" evidence="1">
    <location>
        <begin position="11"/>
        <end position="45"/>
    </location>
</feature>
<dbReference type="Gene3D" id="1.10.10.1320">
    <property type="entry name" value="Anti-sigma factor, zinc-finger domain"/>
    <property type="match status" value="1"/>
</dbReference>
<dbReference type="Proteomes" id="UP000305131">
    <property type="component" value="Unassembled WGS sequence"/>
</dbReference>
<evidence type="ECO:0000259" key="1">
    <source>
        <dbReference type="Pfam" id="PF13490"/>
    </source>
</evidence>
<dbReference type="InterPro" id="IPR027383">
    <property type="entry name" value="Znf_put"/>
</dbReference>
<reference evidence="2 3" key="1">
    <citation type="submission" date="2019-05" db="EMBL/GenBank/DDBJ databases">
        <authorList>
            <person name="Zhou X."/>
        </authorList>
    </citation>
    <scope>NUCLEOTIDE SEQUENCE [LARGE SCALE GENOMIC DNA]</scope>
    <source>
        <strain evidence="2 3">DSM 432</strain>
    </source>
</reference>
<dbReference type="GeneID" id="95773076"/>
<comment type="caution">
    <text evidence="2">The sequence shown here is derived from an EMBL/GenBank/DDBJ whole genome shotgun (WGS) entry which is preliminary data.</text>
</comment>
<proteinExistence type="predicted"/>
<dbReference type="OrthoDB" id="7549755at2"/>
<organism evidence="2 3">
    <name type="scientific">Xanthobacter autotrophicus</name>
    <dbReference type="NCBI Taxonomy" id="280"/>
    <lineage>
        <taxon>Bacteria</taxon>
        <taxon>Pseudomonadati</taxon>
        <taxon>Pseudomonadota</taxon>
        <taxon>Alphaproteobacteria</taxon>
        <taxon>Hyphomicrobiales</taxon>
        <taxon>Xanthobacteraceae</taxon>
        <taxon>Xanthobacter</taxon>
    </lineage>
</organism>